<dbReference type="InterPro" id="IPR002625">
    <property type="entry name" value="Smr_dom"/>
</dbReference>
<keyword evidence="8" id="KW-0175">Coiled coil</keyword>
<keyword evidence="7" id="KW-0540">Nuclease</keyword>
<dbReference type="RefSeq" id="WP_010855513.1">
    <property type="nucleotide sequence ID" value="NZ_AQHR01000088.1"/>
</dbReference>
<evidence type="ECO:0000259" key="9">
    <source>
        <dbReference type="PROSITE" id="PS50828"/>
    </source>
</evidence>
<keyword evidence="6 7" id="KW-0238">DNA-binding</keyword>
<proteinExistence type="inferred from homology"/>
<reference evidence="10 11" key="1">
    <citation type="submission" date="2013-02" db="EMBL/GenBank/DDBJ databases">
        <title>A novel strain isolated from Lonar lake, Maharashtra, India.</title>
        <authorList>
            <person name="Singh A."/>
        </authorList>
    </citation>
    <scope>NUCLEOTIDE SEQUENCE [LARGE SCALE GENOMIC DNA]</scope>
    <source>
        <strain evidence="10 11">AK24</strain>
    </source>
</reference>
<dbReference type="InterPro" id="IPR007696">
    <property type="entry name" value="DNA_mismatch_repair_MutS_core"/>
</dbReference>
<evidence type="ECO:0000256" key="2">
    <source>
        <dbReference type="ARBA" id="ARBA00022741"/>
    </source>
</evidence>
<dbReference type="InterPro" id="IPR036187">
    <property type="entry name" value="DNA_mismatch_repair_MutS_sf"/>
</dbReference>
<dbReference type="NCBIfam" id="TIGR01069">
    <property type="entry name" value="mutS2"/>
    <property type="match status" value="1"/>
</dbReference>
<dbReference type="InterPro" id="IPR045076">
    <property type="entry name" value="MutS"/>
</dbReference>
<evidence type="ECO:0000256" key="4">
    <source>
        <dbReference type="ARBA" id="ARBA00022840"/>
    </source>
</evidence>
<dbReference type="SUPFAM" id="SSF48334">
    <property type="entry name" value="DNA repair protein MutS, domain III"/>
    <property type="match status" value="1"/>
</dbReference>
<dbReference type="SUPFAM" id="SSF160443">
    <property type="entry name" value="SMR domain-like"/>
    <property type="match status" value="1"/>
</dbReference>
<dbReference type="EC" id="3.1.-.-" evidence="7"/>
<dbReference type="InterPro" id="IPR005747">
    <property type="entry name" value="MutS2"/>
</dbReference>
<comment type="function">
    <text evidence="7">Endonuclease that is involved in the suppression of homologous recombination and thus may have a key role in the control of bacterial genetic diversity.</text>
</comment>
<dbReference type="GO" id="GO:0043023">
    <property type="term" value="F:ribosomal large subunit binding"/>
    <property type="evidence" value="ECO:0007669"/>
    <property type="project" value="UniProtKB-UniRule"/>
</dbReference>
<organism evidence="10 11">
    <name type="scientific">Lunatimonas lonarensis</name>
    <dbReference type="NCBI Taxonomy" id="1232681"/>
    <lineage>
        <taxon>Bacteria</taxon>
        <taxon>Pseudomonadati</taxon>
        <taxon>Bacteroidota</taxon>
        <taxon>Cytophagia</taxon>
        <taxon>Cytophagales</taxon>
        <taxon>Cyclobacteriaceae</taxon>
    </lineage>
</organism>
<sequence length="799" mass="91194">MKLYPTNLEQKINFDKIRELIREECSSTLGTDFVQKISFSRDAPLIQRLLDQTEEFKRLLLSGETFPSSNFVNIHPYLDKARLEGAFLYEEEFHEISLGLQTLSACVDFFNYYAEDYPQLFALLGMVNDDRTLVKAIERVLDERGKIKNNASPELAIIRNQLLYEENRLRKVLDSIFRQAKAQGLTPEDASITIRGGRMVMPVLAEYKRRIKGFIHDESATGQTVFMEPAEVLDINNEIRDLEYMERREVQKILTKLTDILRAFIPDLRKAFHFLGLVDFIRAKAKFAIKIRANKPLLEKTKQIRWTKARHPLLELSLKAQQKQIVPIDVSVDHNKRILLISGPNAGGKSVALKTVALLQYMFQCGILIPVEEESVCGVFDQFFIDIGDEQSLENDLSTYSSHLNNMKHFTRFANKRTIFFIDEFGTGTEPQFGGAIAEGILIALNKSGAFGVITTHYGNLKQLAAKGQGLFNGAMRYDVEKLEPLYQLELGKPGSSFAFEIARKIGIDEEIILHAKAQVGEVRVNYDKMLLKLESEKNRYEQVLIENEKKEKLLNKRLEEYNALKSTLEVSKKTIINEAKVQAKALLDEANRRIESTIREIKEKNADKEKTKQIRKELEAHKEAIKPEKTKIPQPPKEVKVLEGEIKEGDHVRLKDNGAIAEVISVQQRFAEISIGDLKSKVKLNRLERISNTAVKKEKKSYVRSSGFDSHSRMLEFSPNLDLRGKRGEEIFPLVQHFVDDGHMFGQSELRIVHGKGDGILRDLCRNILRNMPAVSRFEDEHVERGGAGVTLVYLKSS</sequence>
<keyword evidence="5 7" id="KW-0694">RNA-binding</keyword>
<dbReference type="EMBL" id="AQHR01000088">
    <property type="protein sequence ID" value="EON76252.1"/>
    <property type="molecule type" value="Genomic_DNA"/>
</dbReference>
<dbReference type="InterPro" id="IPR000432">
    <property type="entry name" value="DNA_mismatch_repair_MutS_C"/>
</dbReference>
<evidence type="ECO:0000256" key="7">
    <source>
        <dbReference type="HAMAP-Rule" id="MF_00092"/>
    </source>
</evidence>
<keyword evidence="7" id="KW-0255">Endonuclease</keyword>
<accession>R7ZQ91</accession>
<comment type="subunit">
    <text evidence="7">Homodimer. Binds to stalled ribosomes, contacting rRNA.</text>
</comment>
<feature type="coiled-coil region" evidence="8">
    <location>
        <begin position="581"/>
        <end position="622"/>
    </location>
</feature>
<dbReference type="Pfam" id="PF01713">
    <property type="entry name" value="Smr"/>
    <property type="match status" value="1"/>
</dbReference>
<dbReference type="STRING" id="1232681.ADIS_3380"/>
<keyword evidence="11" id="KW-1185">Reference proteome</keyword>
<dbReference type="GO" id="GO:0005524">
    <property type="term" value="F:ATP binding"/>
    <property type="evidence" value="ECO:0007669"/>
    <property type="project" value="UniProtKB-UniRule"/>
</dbReference>
<dbReference type="GO" id="GO:0072344">
    <property type="term" value="P:rescue of stalled ribosome"/>
    <property type="evidence" value="ECO:0007669"/>
    <property type="project" value="UniProtKB-UniRule"/>
</dbReference>
<dbReference type="InterPro" id="IPR046893">
    <property type="entry name" value="MSSS"/>
</dbReference>
<dbReference type="PROSITE" id="PS50828">
    <property type="entry name" value="SMR"/>
    <property type="match status" value="1"/>
</dbReference>
<keyword evidence="2 7" id="KW-0547">Nucleotide-binding</keyword>
<dbReference type="Gene3D" id="3.30.1370.110">
    <property type="match status" value="1"/>
</dbReference>
<dbReference type="GO" id="GO:0004519">
    <property type="term" value="F:endonuclease activity"/>
    <property type="evidence" value="ECO:0007669"/>
    <property type="project" value="UniProtKB-UniRule"/>
</dbReference>
<evidence type="ECO:0000313" key="10">
    <source>
        <dbReference type="EMBL" id="EON76252.1"/>
    </source>
</evidence>
<protein>
    <recommendedName>
        <fullName evidence="7">Endonuclease MutS2</fullName>
        <ecNumber evidence="7">3.1.-.-</ecNumber>
    </recommendedName>
    <alternativeName>
        <fullName evidence="7">Ribosome-associated protein quality control-upstream factor</fullName>
        <shortName evidence="7">RQC-upstream factor</shortName>
        <shortName evidence="7">RqcU</shortName>
        <ecNumber evidence="7">3.6.4.-</ecNumber>
    </alternativeName>
</protein>
<dbReference type="OrthoDB" id="9808166at2"/>
<dbReference type="GO" id="GO:0016887">
    <property type="term" value="F:ATP hydrolysis activity"/>
    <property type="evidence" value="ECO:0007669"/>
    <property type="project" value="InterPro"/>
</dbReference>
<dbReference type="PANTHER" id="PTHR48466:SF2">
    <property type="entry name" value="OS10G0509000 PROTEIN"/>
    <property type="match status" value="1"/>
</dbReference>
<comment type="similarity">
    <text evidence="7">Belongs to the DNA mismatch repair MutS family. MutS2 subfamily.</text>
</comment>
<comment type="caution">
    <text evidence="10">The sequence shown here is derived from an EMBL/GenBank/DDBJ whole genome shotgun (WGS) entry which is preliminary data.</text>
</comment>
<evidence type="ECO:0000313" key="11">
    <source>
        <dbReference type="Proteomes" id="UP000013909"/>
    </source>
</evidence>
<keyword evidence="3 7" id="KW-0378">Hydrolase</keyword>
<dbReference type="Proteomes" id="UP000013909">
    <property type="component" value="Unassembled WGS sequence"/>
</dbReference>
<dbReference type="Gene3D" id="3.40.50.300">
    <property type="entry name" value="P-loop containing nucleotide triphosphate hydrolases"/>
    <property type="match status" value="1"/>
</dbReference>
<feature type="domain" description="Smr" evidence="9">
    <location>
        <begin position="722"/>
        <end position="797"/>
    </location>
</feature>
<evidence type="ECO:0000256" key="1">
    <source>
        <dbReference type="ARBA" id="ARBA00022730"/>
    </source>
</evidence>
<dbReference type="GO" id="GO:0030983">
    <property type="term" value="F:mismatched DNA binding"/>
    <property type="evidence" value="ECO:0007669"/>
    <property type="project" value="InterPro"/>
</dbReference>
<dbReference type="GO" id="GO:0140664">
    <property type="term" value="F:ATP-dependent DNA damage sensor activity"/>
    <property type="evidence" value="ECO:0007669"/>
    <property type="project" value="InterPro"/>
</dbReference>
<dbReference type="PANTHER" id="PTHR48466">
    <property type="entry name" value="OS10G0509000 PROTEIN-RELATED"/>
    <property type="match status" value="1"/>
</dbReference>
<evidence type="ECO:0000256" key="6">
    <source>
        <dbReference type="ARBA" id="ARBA00023125"/>
    </source>
</evidence>
<dbReference type="HAMAP" id="MF_00092">
    <property type="entry name" value="MutS2"/>
    <property type="match status" value="1"/>
</dbReference>
<keyword evidence="1 7" id="KW-0699">rRNA-binding</keyword>
<dbReference type="InterPro" id="IPR027417">
    <property type="entry name" value="P-loop_NTPase"/>
</dbReference>
<dbReference type="GO" id="GO:0006298">
    <property type="term" value="P:mismatch repair"/>
    <property type="evidence" value="ECO:0007669"/>
    <property type="project" value="InterPro"/>
</dbReference>
<gene>
    <name evidence="7" type="primary">mutS2</name>
    <name evidence="7" type="synonym">rqcU</name>
    <name evidence="10" type="ORF">ADIS_3380</name>
</gene>
<evidence type="ECO:0000256" key="3">
    <source>
        <dbReference type="ARBA" id="ARBA00022801"/>
    </source>
</evidence>
<dbReference type="Pfam" id="PF20297">
    <property type="entry name" value="MSSS"/>
    <property type="match status" value="1"/>
</dbReference>
<comment type="function">
    <text evidence="7">Acts as a ribosome collision sensor, splitting the ribosome into its 2 subunits. Detects stalled/collided 70S ribosomes which it binds and splits by an ATP-hydrolysis driven conformational change. Acts upstream of the ribosome quality control system (RQC), a ribosome-associated complex that mediates the extraction of incompletely synthesized nascent chains from stalled ribosomes and their subsequent degradation. Probably generates substrates for RQC.</text>
</comment>
<dbReference type="SUPFAM" id="SSF52540">
    <property type="entry name" value="P-loop containing nucleoside triphosphate hydrolases"/>
    <property type="match status" value="1"/>
</dbReference>
<evidence type="ECO:0000256" key="8">
    <source>
        <dbReference type="SAM" id="Coils"/>
    </source>
</evidence>
<dbReference type="EC" id="3.6.4.-" evidence="7"/>
<dbReference type="SMART" id="SM00534">
    <property type="entry name" value="MUTSac"/>
    <property type="match status" value="1"/>
</dbReference>
<dbReference type="GO" id="GO:0019843">
    <property type="term" value="F:rRNA binding"/>
    <property type="evidence" value="ECO:0007669"/>
    <property type="project" value="UniProtKB-UniRule"/>
</dbReference>
<dbReference type="InterPro" id="IPR036063">
    <property type="entry name" value="Smr_dom_sf"/>
</dbReference>
<dbReference type="SMART" id="SM00463">
    <property type="entry name" value="SMR"/>
    <property type="match status" value="1"/>
</dbReference>
<dbReference type="AlphaFoldDB" id="R7ZQ91"/>
<keyword evidence="4 7" id="KW-0067">ATP-binding</keyword>
<evidence type="ECO:0000256" key="5">
    <source>
        <dbReference type="ARBA" id="ARBA00022884"/>
    </source>
</evidence>
<feature type="binding site" evidence="7">
    <location>
        <begin position="343"/>
        <end position="350"/>
    </location>
    <ligand>
        <name>ATP</name>
        <dbReference type="ChEBI" id="CHEBI:30616"/>
    </ligand>
</feature>
<dbReference type="PIRSF" id="PIRSF005814">
    <property type="entry name" value="MutS_YshD"/>
    <property type="match status" value="1"/>
</dbReference>
<dbReference type="Pfam" id="PF00488">
    <property type="entry name" value="MutS_V"/>
    <property type="match status" value="1"/>
</dbReference>
<dbReference type="GO" id="GO:0045910">
    <property type="term" value="P:negative regulation of DNA recombination"/>
    <property type="evidence" value="ECO:0007669"/>
    <property type="project" value="InterPro"/>
</dbReference>
<dbReference type="SMART" id="SM00533">
    <property type="entry name" value="MUTSd"/>
    <property type="match status" value="1"/>
</dbReference>
<dbReference type="PATRIC" id="fig|1288963.3.peg.3372"/>
<name>R7ZQ91_9BACT</name>